<keyword evidence="5" id="KW-1185">Reference proteome</keyword>
<sequence length="67" mass="7442">MSSAGVAAQEIRVPLKSGFLHNGQALGSVKACWGSRREFEKCVGDFTPPESLEGVIFKWDREYDHCL</sequence>
<evidence type="ECO:0000259" key="3">
    <source>
        <dbReference type="Pfam" id="PF09027"/>
    </source>
</evidence>
<comment type="subcellular location">
    <subcellularLocation>
        <location evidence="1">Cytoplasm</location>
    </subcellularLocation>
</comment>
<keyword evidence="2" id="KW-0963">Cytoplasm</keyword>
<gene>
    <name evidence="4" type="ORF">HJG63_004625</name>
</gene>
<dbReference type="EMBL" id="JACASE010000001">
    <property type="protein sequence ID" value="KAF6504977.1"/>
    <property type="molecule type" value="Genomic_DNA"/>
</dbReference>
<evidence type="ECO:0000313" key="4">
    <source>
        <dbReference type="EMBL" id="KAF6504977.1"/>
    </source>
</evidence>
<evidence type="ECO:0000256" key="2">
    <source>
        <dbReference type="ARBA" id="ARBA00022490"/>
    </source>
</evidence>
<organism evidence="4 5">
    <name type="scientific">Rousettus aegyptiacus</name>
    <name type="common">Egyptian fruit bat</name>
    <name type="synonym">Pteropus aegyptiacus</name>
    <dbReference type="NCBI Taxonomy" id="9407"/>
    <lineage>
        <taxon>Eukaryota</taxon>
        <taxon>Metazoa</taxon>
        <taxon>Chordata</taxon>
        <taxon>Craniata</taxon>
        <taxon>Vertebrata</taxon>
        <taxon>Euteleostomi</taxon>
        <taxon>Mammalia</taxon>
        <taxon>Eutheria</taxon>
        <taxon>Laurasiatheria</taxon>
        <taxon>Chiroptera</taxon>
        <taxon>Yinpterochiroptera</taxon>
        <taxon>Pteropodoidea</taxon>
        <taxon>Pteropodidae</taxon>
        <taxon>Rousettinae</taxon>
        <taxon>Rousettus</taxon>
    </lineage>
</organism>
<name>A0A7J8K7Z9_ROUAE</name>
<dbReference type="GO" id="GO:0005737">
    <property type="term" value="C:cytoplasm"/>
    <property type="evidence" value="ECO:0007669"/>
    <property type="project" value="UniProtKB-SubCell"/>
</dbReference>
<evidence type="ECO:0000313" key="5">
    <source>
        <dbReference type="Proteomes" id="UP000593571"/>
    </source>
</evidence>
<comment type="caution">
    <text evidence="4">The sequence shown here is derived from an EMBL/GenBank/DDBJ whole genome shotgun (WGS) entry which is preliminary data.</text>
</comment>
<dbReference type="Proteomes" id="UP000593571">
    <property type="component" value="Unassembled WGS sequence"/>
</dbReference>
<dbReference type="AlphaFoldDB" id="A0A7J8K7Z9"/>
<accession>A0A7J8K7Z9</accession>
<proteinExistence type="predicted"/>
<protein>
    <submittedName>
        <fullName evidence="4">ERBB receptor feedback inhibitor 1</fullName>
    </submittedName>
</protein>
<dbReference type="InterPro" id="IPR015116">
    <property type="entry name" value="Cdc42-bd-like"/>
</dbReference>
<dbReference type="Pfam" id="PF09027">
    <property type="entry name" value="GTPase_binding"/>
    <property type="match status" value="1"/>
</dbReference>
<reference evidence="4 5" key="1">
    <citation type="journal article" date="2020" name="Nature">
        <title>Six reference-quality genomes reveal evolution of bat adaptations.</title>
        <authorList>
            <person name="Jebb D."/>
            <person name="Huang Z."/>
            <person name="Pippel M."/>
            <person name="Hughes G.M."/>
            <person name="Lavrichenko K."/>
            <person name="Devanna P."/>
            <person name="Winkler S."/>
            <person name="Jermiin L.S."/>
            <person name="Skirmuntt E.C."/>
            <person name="Katzourakis A."/>
            <person name="Burkitt-Gray L."/>
            <person name="Ray D.A."/>
            <person name="Sullivan K.A.M."/>
            <person name="Roscito J.G."/>
            <person name="Kirilenko B.M."/>
            <person name="Davalos L.M."/>
            <person name="Corthals A.P."/>
            <person name="Power M.L."/>
            <person name="Jones G."/>
            <person name="Ransome R.D."/>
            <person name="Dechmann D.K.N."/>
            <person name="Locatelli A.G."/>
            <person name="Puechmaille S.J."/>
            <person name="Fedrigo O."/>
            <person name="Jarvis E.D."/>
            <person name="Hiller M."/>
            <person name="Vernes S.C."/>
            <person name="Myers E.W."/>
            <person name="Teeling E.C."/>
        </authorList>
    </citation>
    <scope>NUCLEOTIDE SEQUENCE [LARGE SCALE GENOMIC DNA]</scope>
    <source>
        <strain evidence="4">MRouAeg1</strain>
        <tissue evidence="4">Muscle</tissue>
    </source>
</reference>
<evidence type="ECO:0000256" key="1">
    <source>
        <dbReference type="ARBA" id="ARBA00004496"/>
    </source>
</evidence>
<feature type="domain" description="Cdc42 binding" evidence="3">
    <location>
        <begin position="7"/>
        <end position="42"/>
    </location>
</feature>